<keyword evidence="4 12" id="KW-0548">Nucleotidyltransferase</keyword>
<dbReference type="SMART" id="SM00493">
    <property type="entry name" value="TOPRIM"/>
    <property type="match status" value="1"/>
</dbReference>
<dbReference type="GO" id="GO:1990077">
    <property type="term" value="C:primosome complex"/>
    <property type="evidence" value="ECO:0007669"/>
    <property type="project" value="UniProtKB-KW"/>
</dbReference>
<dbReference type="InterPro" id="IPR006171">
    <property type="entry name" value="TOPRIM_dom"/>
</dbReference>
<evidence type="ECO:0000256" key="12">
    <source>
        <dbReference type="HAMAP-Rule" id="MF_00974"/>
    </source>
</evidence>
<keyword evidence="6 12" id="KW-0479">Metal-binding</keyword>
<reference evidence="17 18" key="1">
    <citation type="journal article" date="2007" name="Int. J. Syst. Evol. Microbiol.">
        <title>Paenibacillus ginsengarvi sp. nov., isolated from soil from ginseng cultivation.</title>
        <authorList>
            <person name="Yoon M.H."/>
            <person name="Ten L.N."/>
            <person name="Im W.T."/>
        </authorList>
    </citation>
    <scope>NUCLEOTIDE SEQUENCE [LARGE SCALE GENOMIC DNA]</scope>
    <source>
        <strain evidence="17 18">KCTC 13059</strain>
    </source>
</reference>
<feature type="domain" description="Toprim" evidence="16">
    <location>
        <begin position="262"/>
        <end position="343"/>
    </location>
</feature>
<feature type="compositionally biased region" description="Polar residues" evidence="15">
    <location>
        <begin position="448"/>
        <end position="459"/>
    </location>
</feature>
<evidence type="ECO:0000256" key="3">
    <source>
        <dbReference type="ARBA" id="ARBA00022679"/>
    </source>
</evidence>
<dbReference type="InterPro" id="IPR036977">
    <property type="entry name" value="DNA_primase_Znf_CHC2"/>
</dbReference>
<accession>A0A3B0CX39</accession>
<dbReference type="HAMAP" id="MF_00974">
    <property type="entry name" value="DNA_primase_DnaG"/>
    <property type="match status" value="1"/>
</dbReference>
<comment type="similarity">
    <text evidence="12 13">Belongs to the DnaG primase family.</text>
</comment>
<dbReference type="Pfam" id="PF01807">
    <property type="entry name" value="Zn_ribbon_DnaG"/>
    <property type="match status" value="1"/>
</dbReference>
<comment type="domain">
    <text evidence="12">Contains an N-terminal zinc-binding domain, a central core domain that contains the primase activity, and a C-terminal DnaB-binding domain.</text>
</comment>
<keyword evidence="2 12" id="KW-0639">Primosome</keyword>
<feature type="region of interest" description="Disordered" evidence="15">
    <location>
        <begin position="431"/>
        <end position="461"/>
    </location>
</feature>
<evidence type="ECO:0000313" key="18">
    <source>
        <dbReference type="Proteomes" id="UP000282311"/>
    </source>
</evidence>
<dbReference type="GO" id="GO:0000428">
    <property type="term" value="C:DNA-directed RNA polymerase complex"/>
    <property type="evidence" value="ECO:0007669"/>
    <property type="project" value="UniProtKB-KW"/>
</dbReference>
<dbReference type="SUPFAM" id="SSF56731">
    <property type="entry name" value="DNA primase core"/>
    <property type="match status" value="1"/>
</dbReference>
<dbReference type="InterPro" id="IPR037068">
    <property type="entry name" value="DNA_primase_core_N_sf"/>
</dbReference>
<evidence type="ECO:0000256" key="7">
    <source>
        <dbReference type="ARBA" id="ARBA00022771"/>
    </source>
</evidence>
<organism evidence="17 18">
    <name type="scientific">Paenibacillus ginsengarvi</name>
    <dbReference type="NCBI Taxonomy" id="400777"/>
    <lineage>
        <taxon>Bacteria</taxon>
        <taxon>Bacillati</taxon>
        <taxon>Bacillota</taxon>
        <taxon>Bacilli</taxon>
        <taxon>Bacillales</taxon>
        <taxon>Paenibacillaceae</taxon>
        <taxon>Paenibacillus</taxon>
    </lineage>
</organism>
<evidence type="ECO:0000256" key="9">
    <source>
        <dbReference type="ARBA" id="ARBA00022842"/>
    </source>
</evidence>
<dbReference type="NCBIfam" id="TIGR01391">
    <property type="entry name" value="dnaG"/>
    <property type="match status" value="1"/>
</dbReference>
<dbReference type="PIRSF" id="PIRSF002811">
    <property type="entry name" value="DnaG"/>
    <property type="match status" value="1"/>
</dbReference>
<dbReference type="CDD" id="cd03364">
    <property type="entry name" value="TOPRIM_DnaG_primases"/>
    <property type="match status" value="1"/>
</dbReference>
<dbReference type="Pfam" id="PF08275">
    <property type="entry name" value="DNAG_N"/>
    <property type="match status" value="1"/>
</dbReference>
<sequence>MSSGHIPEHIIEAVLKHHDIVEVVGKYVHLSKAGRNLKGLCPFHSEKSPSFNVNPEKQIYKCFGCGVGGHVIRFIQEIEGYSFGEAVRHLADDAGIAYVWEQQTPEQAERQHEKDQIVKGHEFAAKLYHHILRNSAEGKPALEYLRARGFTDTLIETFQIGFAPNRWDVLAQYLEQRKFPLPLMEKGALIAPKSSGGGYVDKFRNRIMFPIQDARGSVIAFAGRTLGADQPKYLNSPETALFRKSRLLYNFHAARAEMKRQGQVVVFEGYADVIKAWMARVHNGVATMGTALTEEHALLLRRSAERVVICYDGDDAGQSAAYKSLHILEKAGLDIKVAVLPNRLDPDEYIDSFGPERFRSDIVEEAVPPEKYKLIHLRKNFNLQEGEAKLRYVRTAIREVIANIPAPTQREHYLKELASEFSSTSSFETMKQETNEIREQLQKKRSSGDNNDFSWNTVRNDGGDSVPLPKLKPAYDKAERHLLYVMMQDKDISALVQERLGDAFNDEAHAALAAYLYAYYAQGSEPDANKYMTSLQDDALERLVSSILMTESGQGISEQVIEDYLMQIDKHRQQQAIERLVEERIQREKSGDSIGAARIQLEILALNGKLQKR</sequence>
<dbReference type="InterPro" id="IPR019475">
    <property type="entry name" value="DNA_primase_DnaB-bd"/>
</dbReference>
<dbReference type="InterPro" id="IPR050219">
    <property type="entry name" value="DnaG_primase"/>
</dbReference>
<dbReference type="PANTHER" id="PTHR30313:SF2">
    <property type="entry name" value="DNA PRIMASE"/>
    <property type="match status" value="1"/>
</dbReference>
<evidence type="ECO:0000256" key="2">
    <source>
        <dbReference type="ARBA" id="ARBA00022515"/>
    </source>
</evidence>
<comment type="catalytic activity">
    <reaction evidence="12">
        <text>ssDNA + n NTP = ssDNA/pppN(pN)n-1 hybrid + (n-1) diphosphate.</text>
        <dbReference type="EC" id="2.7.7.101"/>
    </reaction>
</comment>
<dbReference type="InterPro" id="IPR034151">
    <property type="entry name" value="TOPRIM_DnaG_bac"/>
</dbReference>
<comment type="subunit">
    <text evidence="12">Monomer. Interacts with DnaB.</text>
</comment>
<comment type="caution">
    <text evidence="17">The sequence shown here is derived from an EMBL/GenBank/DDBJ whole genome shotgun (WGS) entry which is preliminary data.</text>
</comment>
<evidence type="ECO:0000256" key="1">
    <source>
        <dbReference type="ARBA" id="ARBA00022478"/>
    </source>
</evidence>
<name>A0A3B0CX39_9BACL</name>
<dbReference type="InterPro" id="IPR013264">
    <property type="entry name" value="DNAG_N"/>
</dbReference>
<comment type="function">
    <text evidence="12 13">RNA polymerase that catalyzes the synthesis of short RNA molecules used as primers for DNA polymerase during DNA replication.</text>
</comment>
<dbReference type="Proteomes" id="UP000282311">
    <property type="component" value="Unassembled WGS sequence"/>
</dbReference>
<evidence type="ECO:0000256" key="10">
    <source>
        <dbReference type="ARBA" id="ARBA00023125"/>
    </source>
</evidence>
<dbReference type="PANTHER" id="PTHR30313">
    <property type="entry name" value="DNA PRIMASE"/>
    <property type="match status" value="1"/>
</dbReference>
<evidence type="ECO:0000256" key="13">
    <source>
        <dbReference type="PIRNR" id="PIRNR002811"/>
    </source>
</evidence>
<dbReference type="Gene3D" id="1.10.860.10">
    <property type="entry name" value="DNAb Helicase, Chain A"/>
    <property type="match status" value="1"/>
</dbReference>
<evidence type="ECO:0000256" key="15">
    <source>
        <dbReference type="SAM" id="MobiDB-lite"/>
    </source>
</evidence>
<keyword evidence="1 12" id="KW-0240">DNA-directed RNA polymerase</keyword>
<dbReference type="InterPro" id="IPR006295">
    <property type="entry name" value="DNA_primase_DnaG"/>
</dbReference>
<evidence type="ECO:0000313" key="17">
    <source>
        <dbReference type="EMBL" id="RKN86949.1"/>
    </source>
</evidence>
<dbReference type="AlphaFoldDB" id="A0A3B0CX39"/>
<comment type="cofactor">
    <cofactor evidence="12 13 14">
        <name>Zn(2+)</name>
        <dbReference type="ChEBI" id="CHEBI:29105"/>
    </cofactor>
    <text evidence="12 13 14">Binds 1 zinc ion per monomer.</text>
</comment>
<evidence type="ECO:0000259" key="16">
    <source>
        <dbReference type="PROSITE" id="PS50880"/>
    </source>
</evidence>
<evidence type="ECO:0000256" key="4">
    <source>
        <dbReference type="ARBA" id="ARBA00022695"/>
    </source>
</evidence>
<dbReference type="FunFam" id="3.90.980.10:FF:000001">
    <property type="entry name" value="DNA primase"/>
    <property type="match status" value="1"/>
</dbReference>
<keyword evidence="10 12" id="KW-0238">DNA-binding</keyword>
<dbReference type="Pfam" id="PF10410">
    <property type="entry name" value="DnaB_bind"/>
    <property type="match status" value="1"/>
</dbReference>
<evidence type="ECO:0000256" key="6">
    <source>
        <dbReference type="ARBA" id="ARBA00022723"/>
    </source>
</evidence>
<dbReference type="GO" id="GO:0008270">
    <property type="term" value="F:zinc ion binding"/>
    <property type="evidence" value="ECO:0007669"/>
    <property type="project" value="UniProtKB-UniRule"/>
</dbReference>
<dbReference type="EMBL" id="RBAH01000001">
    <property type="protein sequence ID" value="RKN86949.1"/>
    <property type="molecule type" value="Genomic_DNA"/>
</dbReference>
<keyword evidence="9" id="KW-0460">Magnesium</keyword>
<dbReference type="SUPFAM" id="SSF57783">
    <property type="entry name" value="Zinc beta-ribbon"/>
    <property type="match status" value="1"/>
</dbReference>
<dbReference type="GO" id="GO:0003899">
    <property type="term" value="F:DNA-directed RNA polymerase activity"/>
    <property type="evidence" value="ECO:0007669"/>
    <property type="project" value="UniProtKB-UniRule"/>
</dbReference>
<evidence type="ECO:0000256" key="8">
    <source>
        <dbReference type="ARBA" id="ARBA00022833"/>
    </source>
</evidence>
<keyword evidence="18" id="KW-1185">Reference proteome</keyword>
<dbReference type="Gene3D" id="3.90.580.10">
    <property type="entry name" value="Zinc finger, CHC2-type domain"/>
    <property type="match status" value="1"/>
</dbReference>
<dbReference type="EC" id="2.7.7.101" evidence="12"/>
<dbReference type="InterPro" id="IPR002694">
    <property type="entry name" value="Znf_CHC2"/>
</dbReference>
<proteinExistence type="inferred from homology"/>
<dbReference type="GO" id="GO:0003677">
    <property type="term" value="F:DNA binding"/>
    <property type="evidence" value="ECO:0007669"/>
    <property type="project" value="UniProtKB-KW"/>
</dbReference>
<dbReference type="Gene3D" id="3.40.1360.10">
    <property type="match status" value="1"/>
</dbReference>
<feature type="compositionally biased region" description="Basic and acidic residues" evidence="15">
    <location>
        <begin position="431"/>
        <end position="442"/>
    </location>
</feature>
<feature type="zinc finger region" description="CHC2-type" evidence="12 14">
    <location>
        <begin position="41"/>
        <end position="65"/>
    </location>
</feature>
<keyword evidence="7 12" id="KW-0863">Zinc-finger</keyword>
<keyword evidence="5 12" id="KW-0235">DNA replication</keyword>
<evidence type="ECO:0000256" key="5">
    <source>
        <dbReference type="ARBA" id="ARBA00022705"/>
    </source>
</evidence>
<dbReference type="GO" id="GO:0006269">
    <property type="term" value="P:DNA replication, synthesis of primer"/>
    <property type="evidence" value="ECO:0007669"/>
    <property type="project" value="UniProtKB-UniRule"/>
</dbReference>
<dbReference type="InterPro" id="IPR030846">
    <property type="entry name" value="DnaG_bac"/>
</dbReference>
<dbReference type="SMART" id="SM00400">
    <property type="entry name" value="ZnF_CHCC"/>
    <property type="match status" value="1"/>
</dbReference>
<dbReference type="FunFam" id="3.90.580.10:FF:000001">
    <property type="entry name" value="DNA primase"/>
    <property type="match status" value="1"/>
</dbReference>
<protein>
    <recommendedName>
        <fullName evidence="12 13">DNA primase</fullName>
        <ecNumber evidence="12">2.7.7.101</ecNumber>
    </recommendedName>
</protein>
<gene>
    <name evidence="12" type="primary">dnaG</name>
    <name evidence="17" type="ORF">D7M11_03065</name>
</gene>
<dbReference type="GO" id="GO:0005737">
    <property type="term" value="C:cytoplasm"/>
    <property type="evidence" value="ECO:0007669"/>
    <property type="project" value="TreeGrafter"/>
</dbReference>
<keyword evidence="3 12" id="KW-0808">Transferase</keyword>
<dbReference type="Pfam" id="PF13155">
    <property type="entry name" value="Toprim_2"/>
    <property type="match status" value="1"/>
</dbReference>
<keyword evidence="11 12" id="KW-0804">Transcription</keyword>
<dbReference type="Gene3D" id="3.90.980.10">
    <property type="entry name" value="DNA primase, catalytic core, N-terminal domain"/>
    <property type="match status" value="1"/>
</dbReference>
<dbReference type="InterPro" id="IPR016136">
    <property type="entry name" value="DNA_helicase_N/primase_C"/>
</dbReference>
<keyword evidence="8 12" id="KW-0862">Zinc</keyword>
<dbReference type="OrthoDB" id="9803773at2"/>
<dbReference type="PROSITE" id="PS50880">
    <property type="entry name" value="TOPRIM"/>
    <property type="match status" value="1"/>
</dbReference>
<dbReference type="RefSeq" id="WP_120745657.1">
    <property type="nucleotide sequence ID" value="NZ_RBAH01000001.1"/>
</dbReference>
<evidence type="ECO:0000256" key="11">
    <source>
        <dbReference type="ARBA" id="ARBA00023163"/>
    </source>
</evidence>
<evidence type="ECO:0000256" key="14">
    <source>
        <dbReference type="PIRSR" id="PIRSR002811-1"/>
    </source>
</evidence>